<name>A0A256ILG9_HALEZ</name>
<keyword evidence="1" id="KW-0175">Coiled coil</keyword>
<sequence>MYGTVFKQNYGWYINQKQYKYGFYGNIGTQKPFVEEIPDHIFEVIDDELENNFETKTQRLQELRSKRRERNREINDERKELLKKYADPDNPEFQPEDIDGDHIYEIKQEYNDKPRLPPDEAEELEQLEDLIDENWDRVSTAIENEVREEFGHHEIGSRWESETVLYNIIESKYGDEYTIKRHHRPDWLEGLELDIFIEEAGVGIEYQGIQHYEVVEAWGGEEGLEERQERDQQTKELCREHGVELVEVRYDEDISEEIVEKRVDSLL</sequence>
<accession>A0A256ILG9</accession>
<evidence type="ECO:0000313" key="2">
    <source>
        <dbReference type="EMBL" id="OYR57408.1"/>
    </source>
</evidence>
<gene>
    <name evidence="2" type="ORF">DJ83_16925</name>
</gene>
<evidence type="ECO:0000313" key="3">
    <source>
        <dbReference type="Proteomes" id="UP000216409"/>
    </source>
</evidence>
<dbReference type="Gene3D" id="3.40.960.10">
    <property type="entry name" value="VSR Endonuclease"/>
    <property type="match status" value="1"/>
</dbReference>
<dbReference type="EMBL" id="NHOW01000214">
    <property type="protein sequence ID" value="OYR57408.1"/>
    <property type="molecule type" value="Genomic_DNA"/>
</dbReference>
<protein>
    <submittedName>
        <fullName evidence="2">Uncharacterized protein</fullName>
    </submittedName>
</protein>
<reference evidence="2 3" key="1">
    <citation type="journal article" date="2014" name="Front. Microbiol.">
        <title>Population and genomic analysis of the genus Halorubrum.</title>
        <authorList>
            <person name="Fullmer M.S."/>
            <person name="Soucy S.M."/>
            <person name="Swithers K.S."/>
            <person name="Makkay A.M."/>
            <person name="Wheeler R."/>
            <person name="Ventosa A."/>
            <person name="Gogarten J.P."/>
            <person name="Papke R.T."/>
        </authorList>
    </citation>
    <scope>NUCLEOTIDE SEQUENCE [LARGE SCALE GENOMIC DNA]</scope>
    <source>
        <strain evidence="2 3">LD3</strain>
    </source>
</reference>
<dbReference type="Proteomes" id="UP000216409">
    <property type="component" value="Unassembled WGS sequence"/>
</dbReference>
<evidence type="ECO:0000256" key="1">
    <source>
        <dbReference type="SAM" id="Coils"/>
    </source>
</evidence>
<organism evidence="2 3">
    <name type="scientific">Halorubrum ezzemoulense</name>
    <name type="common">Halorubrum chaoviator</name>
    <dbReference type="NCBI Taxonomy" id="337243"/>
    <lineage>
        <taxon>Archaea</taxon>
        <taxon>Methanobacteriati</taxon>
        <taxon>Methanobacteriota</taxon>
        <taxon>Stenosarchaea group</taxon>
        <taxon>Halobacteria</taxon>
        <taxon>Halobacteriales</taxon>
        <taxon>Haloferacaceae</taxon>
        <taxon>Halorubrum</taxon>
    </lineage>
</organism>
<proteinExistence type="predicted"/>
<dbReference type="AlphaFoldDB" id="A0A256ILG9"/>
<comment type="caution">
    <text evidence="2">The sequence shown here is derived from an EMBL/GenBank/DDBJ whole genome shotgun (WGS) entry which is preliminary data.</text>
</comment>
<feature type="coiled-coil region" evidence="1">
    <location>
        <begin position="46"/>
        <end position="84"/>
    </location>
</feature>